<sequence>MTDVESSDREAIVQLFASQISDKLSSSSRDICQEISLFEIRLEKAIHARGGRSGTRSGLGRMKKIERKLATVVVDNLMQSAIIKAVTDSIGIPKPSGVSFGEPSGVDIRKELPPIGINNPVQPNPNNNTPSELADSRINEVLVELNGLSDAHQATVQEKELLVPVNTSQLQSAVEGNNAVDQVNLLISGQVRACNWRTVNYMDLLICNNLKVLNDTISVDSTPSDPTSEELEMDELLRLSTPDQMQIPYYLLDMPSFSLGLSQEDAPVAATEKITPLSYVSPAKEPIEEAPELRKSKSSRIMPDGLQDYKCDLKVTENLPLIPDLEVRFKLMEETVLNGPVVILRNGYGVTPGEICDIAHRSSSLPSWVMDTLIELVSRGQANAPNVGIYDTRLPAALMNHHSRFLNTALKDRVKLKFTDVPLEKAKKKLPERIYFQFNMDKQHWVGVCIDTKAYSLQVLDCNTSFHTDSLLKKELNPIANLIPYVLKSLGYLENNAGVKAFTVSRCKGIPQISSQTDAAVMTVLLIQAHICEGICGCKAITPHFLPDAAKQLAVKLHENITM</sequence>
<feature type="domain" description="Ubiquitin-like protease family profile" evidence="4">
    <location>
        <begin position="431"/>
        <end position="534"/>
    </location>
</feature>
<evidence type="ECO:0000259" key="4">
    <source>
        <dbReference type="Pfam" id="PF02902"/>
    </source>
</evidence>
<gene>
    <name evidence="5" type="ORF">DARMORV10_C05P34670.1</name>
</gene>
<dbReference type="SUPFAM" id="SSF54001">
    <property type="entry name" value="Cysteine proteinases"/>
    <property type="match status" value="1"/>
</dbReference>
<protein>
    <submittedName>
        <fullName evidence="5">(rape) hypothetical protein</fullName>
    </submittedName>
</protein>
<accession>A0A816LA71</accession>
<evidence type="ECO:0000256" key="3">
    <source>
        <dbReference type="ARBA" id="ARBA00022801"/>
    </source>
</evidence>
<dbReference type="Pfam" id="PF02902">
    <property type="entry name" value="Peptidase_C48"/>
    <property type="match status" value="1"/>
</dbReference>
<evidence type="ECO:0000256" key="1">
    <source>
        <dbReference type="ARBA" id="ARBA00005234"/>
    </source>
</evidence>
<comment type="similarity">
    <text evidence="1">Belongs to the peptidase C48 family.</text>
</comment>
<keyword evidence="3" id="KW-0378">Hydrolase</keyword>
<dbReference type="GO" id="GO:0006508">
    <property type="term" value="P:proteolysis"/>
    <property type="evidence" value="ECO:0007669"/>
    <property type="project" value="UniProtKB-KW"/>
</dbReference>
<proteinExistence type="inferred from homology"/>
<dbReference type="Proteomes" id="UP001295469">
    <property type="component" value="Chromosome C05"/>
</dbReference>
<keyword evidence="2" id="KW-0645">Protease</keyword>
<reference evidence="5" key="1">
    <citation type="submission" date="2021-01" db="EMBL/GenBank/DDBJ databases">
        <authorList>
            <consortium name="Genoscope - CEA"/>
            <person name="William W."/>
        </authorList>
    </citation>
    <scope>NUCLEOTIDE SEQUENCE</scope>
</reference>
<dbReference type="GO" id="GO:0008234">
    <property type="term" value="F:cysteine-type peptidase activity"/>
    <property type="evidence" value="ECO:0007669"/>
    <property type="project" value="InterPro"/>
</dbReference>
<evidence type="ECO:0000313" key="5">
    <source>
        <dbReference type="EMBL" id="CAF1929680.1"/>
    </source>
</evidence>
<organism evidence="5">
    <name type="scientific">Brassica napus</name>
    <name type="common">Rape</name>
    <dbReference type="NCBI Taxonomy" id="3708"/>
    <lineage>
        <taxon>Eukaryota</taxon>
        <taxon>Viridiplantae</taxon>
        <taxon>Streptophyta</taxon>
        <taxon>Embryophyta</taxon>
        <taxon>Tracheophyta</taxon>
        <taxon>Spermatophyta</taxon>
        <taxon>Magnoliopsida</taxon>
        <taxon>eudicotyledons</taxon>
        <taxon>Gunneridae</taxon>
        <taxon>Pentapetalae</taxon>
        <taxon>rosids</taxon>
        <taxon>malvids</taxon>
        <taxon>Brassicales</taxon>
        <taxon>Brassicaceae</taxon>
        <taxon>Brassiceae</taxon>
        <taxon>Brassica</taxon>
    </lineage>
</organism>
<dbReference type="AlphaFoldDB" id="A0A816LA71"/>
<dbReference type="EMBL" id="HG994369">
    <property type="protein sequence ID" value="CAF1929680.1"/>
    <property type="molecule type" value="Genomic_DNA"/>
</dbReference>
<dbReference type="InterPro" id="IPR003653">
    <property type="entry name" value="Peptidase_C48_C"/>
</dbReference>
<name>A0A816LA71_BRANA</name>
<evidence type="ECO:0000256" key="2">
    <source>
        <dbReference type="ARBA" id="ARBA00022670"/>
    </source>
</evidence>
<dbReference type="InterPro" id="IPR038765">
    <property type="entry name" value="Papain-like_cys_pep_sf"/>
</dbReference>